<sequence>MVRVHEGTRGYYIIQTMAKRSFVVRKKVRYAKKSPKRLAAKKRMLEIKAMKPAARKKALLENSKNAP</sequence>
<dbReference type="EMBL" id="MHTV01000021">
    <property type="protein sequence ID" value="OHA66836.1"/>
    <property type="molecule type" value="Genomic_DNA"/>
</dbReference>
<evidence type="ECO:0000313" key="1">
    <source>
        <dbReference type="EMBL" id="OHA66836.1"/>
    </source>
</evidence>
<reference evidence="1 2" key="1">
    <citation type="journal article" date="2016" name="Nat. Commun.">
        <title>Thousands of microbial genomes shed light on interconnected biogeochemical processes in an aquifer system.</title>
        <authorList>
            <person name="Anantharaman K."/>
            <person name="Brown C.T."/>
            <person name="Hug L.A."/>
            <person name="Sharon I."/>
            <person name="Castelle C.J."/>
            <person name="Probst A.J."/>
            <person name="Thomas B.C."/>
            <person name="Singh A."/>
            <person name="Wilkins M.J."/>
            <person name="Karaoz U."/>
            <person name="Brodie E.L."/>
            <person name="Williams K.H."/>
            <person name="Hubbard S.S."/>
            <person name="Banfield J.F."/>
        </authorList>
    </citation>
    <scope>NUCLEOTIDE SEQUENCE [LARGE SCALE GENOMIC DNA]</scope>
</reference>
<organism evidence="1 2">
    <name type="scientific">Candidatus Wildermuthbacteria bacterium RIFCSPHIGHO2_02_FULL_45_25</name>
    <dbReference type="NCBI Taxonomy" id="1802450"/>
    <lineage>
        <taxon>Bacteria</taxon>
        <taxon>Candidatus Wildermuthiibacteriota</taxon>
    </lineage>
</organism>
<gene>
    <name evidence="1" type="ORF">A3C04_03335</name>
</gene>
<accession>A0A1G2R1V7</accession>
<protein>
    <submittedName>
        <fullName evidence="1">Uncharacterized protein</fullName>
    </submittedName>
</protein>
<proteinExistence type="predicted"/>
<dbReference type="Proteomes" id="UP000178092">
    <property type="component" value="Unassembled WGS sequence"/>
</dbReference>
<dbReference type="AlphaFoldDB" id="A0A1G2R1V7"/>
<comment type="caution">
    <text evidence="1">The sequence shown here is derived from an EMBL/GenBank/DDBJ whole genome shotgun (WGS) entry which is preliminary data.</text>
</comment>
<evidence type="ECO:0000313" key="2">
    <source>
        <dbReference type="Proteomes" id="UP000178092"/>
    </source>
</evidence>
<name>A0A1G2R1V7_9BACT</name>